<comment type="catalytic activity">
    <reaction evidence="9">
        <text>L-threonyl-[protein] + ATP = O-phospho-L-threonyl-[protein] + ADP + H(+)</text>
        <dbReference type="Rhea" id="RHEA:46608"/>
        <dbReference type="Rhea" id="RHEA-COMP:11060"/>
        <dbReference type="Rhea" id="RHEA-COMP:11605"/>
        <dbReference type="ChEBI" id="CHEBI:15378"/>
        <dbReference type="ChEBI" id="CHEBI:30013"/>
        <dbReference type="ChEBI" id="CHEBI:30616"/>
        <dbReference type="ChEBI" id="CHEBI:61977"/>
        <dbReference type="ChEBI" id="CHEBI:456216"/>
        <dbReference type="EC" id="2.7.11.1"/>
    </reaction>
</comment>
<comment type="catalytic activity">
    <reaction evidence="10">
        <text>L-seryl-[protein] + ATP = O-phospho-L-seryl-[protein] + ADP + H(+)</text>
        <dbReference type="Rhea" id="RHEA:17989"/>
        <dbReference type="Rhea" id="RHEA-COMP:9863"/>
        <dbReference type="Rhea" id="RHEA-COMP:11604"/>
        <dbReference type="ChEBI" id="CHEBI:15378"/>
        <dbReference type="ChEBI" id="CHEBI:29999"/>
        <dbReference type="ChEBI" id="CHEBI:30616"/>
        <dbReference type="ChEBI" id="CHEBI:83421"/>
        <dbReference type="ChEBI" id="CHEBI:456216"/>
        <dbReference type="EC" id="2.7.11.1"/>
    </reaction>
</comment>
<dbReference type="InterPro" id="IPR045269">
    <property type="entry name" value="Atg1-like"/>
</dbReference>
<name>A0A3N4KJX5_9PEZI</name>
<reference evidence="12 13" key="1">
    <citation type="journal article" date="2018" name="Nat. Ecol. Evol.">
        <title>Pezizomycetes genomes reveal the molecular basis of ectomycorrhizal truffle lifestyle.</title>
        <authorList>
            <person name="Murat C."/>
            <person name="Payen T."/>
            <person name="Noel B."/>
            <person name="Kuo A."/>
            <person name="Morin E."/>
            <person name="Chen J."/>
            <person name="Kohler A."/>
            <person name="Krizsan K."/>
            <person name="Balestrini R."/>
            <person name="Da Silva C."/>
            <person name="Montanini B."/>
            <person name="Hainaut M."/>
            <person name="Levati E."/>
            <person name="Barry K.W."/>
            <person name="Belfiori B."/>
            <person name="Cichocki N."/>
            <person name="Clum A."/>
            <person name="Dockter R.B."/>
            <person name="Fauchery L."/>
            <person name="Guy J."/>
            <person name="Iotti M."/>
            <person name="Le Tacon F."/>
            <person name="Lindquist E.A."/>
            <person name="Lipzen A."/>
            <person name="Malagnac F."/>
            <person name="Mello A."/>
            <person name="Molinier V."/>
            <person name="Miyauchi S."/>
            <person name="Poulain J."/>
            <person name="Riccioni C."/>
            <person name="Rubini A."/>
            <person name="Sitrit Y."/>
            <person name="Splivallo R."/>
            <person name="Traeger S."/>
            <person name="Wang M."/>
            <person name="Zifcakova L."/>
            <person name="Wipf D."/>
            <person name="Zambonelli A."/>
            <person name="Paolocci F."/>
            <person name="Nowrousian M."/>
            <person name="Ottonello S."/>
            <person name="Baldrian P."/>
            <person name="Spatafora J.W."/>
            <person name="Henrissat B."/>
            <person name="Nagy L.G."/>
            <person name="Aury J.M."/>
            <person name="Wincker P."/>
            <person name="Grigoriev I.V."/>
            <person name="Bonfante P."/>
            <person name="Martin F.M."/>
        </authorList>
    </citation>
    <scope>NUCLEOTIDE SEQUENCE [LARGE SCALE GENOMIC DNA]</scope>
    <source>
        <strain evidence="12 13">CCBAS932</strain>
    </source>
</reference>
<sequence length="199" mass="23056">MEKRAPTPIPPLDILRFKLNTKFETANEIVEHSEGVGSGWLWPVVWLLQVGARWKTGQKLGEGGYGEVYLQQEQQTGELRAVKKVKLNSTGYKGPGDRHKVVERELRTMLELRDNHLFVKCLGWYEDTNSIYIAMEYMEGGDLSQYIKDDHESERMTEEKARQIIEQVLDGLVVLHKLKICHRDLKPKVWEFLICLLSC</sequence>
<comment type="subcellular location">
    <subcellularLocation>
        <location evidence="1">Preautophagosomal structure membrane</location>
        <topology evidence="1">Peripheral membrane protein</topology>
    </subcellularLocation>
</comment>
<dbReference type="GO" id="GO:0004674">
    <property type="term" value="F:protein serine/threonine kinase activity"/>
    <property type="evidence" value="ECO:0007669"/>
    <property type="project" value="UniProtKB-KW"/>
</dbReference>
<dbReference type="GO" id="GO:0010506">
    <property type="term" value="P:regulation of autophagy"/>
    <property type="evidence" value="ECO:0007669"/>
    <property type="project" value="InterPro"/>
</dbReference>
<dbReference type="SMART" id="SM00220">
    <property type="entry name" value="S_TKc"/>
    <property type="match status" value="1"/>
</dbReference>
<dbReference type="GO" id="GO:0005829">
    <property type="term" value="C:cytosol"/>
    <property type="evidence" value="ECO:0007669"/>
    <property type="project" value="TreeGrafter"/>
</dbReference>
<dbReference type="EC" id="2.7.11.1" evidence="2"/>
<feature type="domain" description="Protein kinase" evidence="11">
    <location>
        <begin position="54"/>
        <end position="199"/>
    </location>
</feature>
<dbReference type="PANTHER" id="PTHR24348:SF22">
    <property type="entry name" value="NON-SPECIFIC SERINE_THREONINE PROTEIN KINASE"/>
    <property type="match status" value="1"/>
</dbReference>
<protein>
    <recommendedName>
        <fullName evidence="2">non-specific serine/threonine protein kinase</fullName>
        <ecNumber evidence="2">2.7.11.1</ecNumber>
    </recommendedName>
    <alternativeName>
        <fullName evidence="8">Autophagy-related protein 1</fullName>
    </alternativeName>
</protein>
<dbReference type="InterPro" id="IPR011009">
    <property type="entry name" value="Kinase-like_dom_sf"/>
</dbReference>
<keyword evidence="5" id="KW-0547">Nucleotide-binding</keyword>
<keyword evidence="13" id="KW-1185">Reference proteome</keyword>
<keyword evidence="3" id="KW-0723">Serine/threonine-protein kinase</keyword>
<dbReference type="EMBL" id="ML119150">
    <property type="protein sequence ID" value="RPB09622.1"/>
    <property type="molecule type" value="Genomic_DNA"/>
</dbReference>
<dbReference type="OrthoDB" id="10252171at2759"/>
<dbReference type="STRING" id="1392247.A0A3N4KJX5"/>
<evidence type="ECO:0000259" key="11">
    <source>
        <dbReference type="PROSITE" id="PS50011"/>
    </source>
</evidence>
<evidence type="ECO:0000313" key="13">
    <source>
        <dbReference type="Proteomes" id="UP000277580"/>
    </source>
</evidence>
<evidence type="ECO:0000256" key="8">
    <source>
        <dbReference type="ARBA" id="ARBA00030237"/>
    </source>
</evidence>
<dbReference type="InterPro" id="IPR000719">
    <property type="entry name" value="Prot_kinase_dom"/>
</dbReference>
<evidence type="ECO:0000256" key="4">
    <source>
        <dbReference type="ARBA" id="ARBA00022679"/>
    </source>
</evidence>
<dbReference type="PANTHER" id="PTHR24348">
    <property type="entry name" value="SERINE/THREONINE-PROTEIN KINASE UNC-51-RELATED"/>
    <property type="match status" value="1"/>
</dbReference>
<evidence type="ECO:0000256" key="7">
    <source>
        <dbReference type="ARBA" id="ARBA00022840"/>
    </source>
</evidence>
<evidence type="ECO:0000256" key="9">
    <source>
        <dbReference type="ARBA" id="ARBA00047899"/>
    </source>
</evidence>
<dbReference type="Pfam" id="PF00069">
    <property type="entry name" value="Pkinase"/>
    <property type="match status" value="1"/>
</dbReference>
<dbReference type="SUPFAM" id="SSF56112">
    <property type="entry name" value="Protein kinase-like (PK-like)"/>
    <property type="match status" value="1"/>
</dbReference>
<keyword evidence="7" id="KW-0067">ATP-binding</keyword>
<evidence type="ECO:0000256" key="2">
    <source>
        <dbReference type="ARBA" id="ARBA00012513"/>
    </source>
</evidence>
<dbReference type="GO" id="GO:0005524">
    <property type="term" value="F:ATP binding"/>
    <property type="evidence" value="ECO:0007669"/>
    <property type="project" value="UniProtKB-KW"/>
</dbReference>
<dbReference type="PROSITE" id="PS50011">
    <property type="entry name" value="PROTEIN_KINASE_DOM"/>
    <property type="match status" value="1"/>
</dbReference>
<proteinExistence type="predicted"/>
<keyword evidence="6 12" id="KW-0418">Kinase</keyword>
<evidence type="ECO:0000256" key="1">
    <source>
        <dbReference type="ARBA" id="ARBA00004623"/>
    </source>
</evidence>
<gene>
    <name evidence="12" type="ORF">P167DRAFT_295826</name>
</gene>
<dbReference type="Proteomes" id="UP000277580">
    <property type="component" value="Unassembled WGS sequence"/>
</dbReference>
<dbReference type="GO" id="GO:0000045">
    <property type="term" value="P:autophagosome assembly"/>
    <property type="evidence" value="ECO:0007669"/>
    <property type="project" value="TreeGrafter"/>
</dbReference>
<evidence type="ECO:0000256" key="6">
    <source>
        <dbReference type="ARBA" id="ARBA00022777"/>
    </source>
</evidence>
<evidence type="ECO:0000256" key="5">
    <source>
        <dbReference type="ARBA" id="ARBA00022741"/>
    </source>
</evidence>
<dbReference type="AlphaFoldDB" id="A0A3N4KJX5"/>
<evidence type="ECO:0000313" key="12">
    <source>
        <dbReference type="EMBL" id="RPB09622.1"/>
    </source>
</evidence>
<keyword evidence="4" id="KW-0808">Transferase</keyword>
<evidence type="ECO:0000256" key="3">
    <source>
        <dbReference type="ARBA" id="ARBA00022527"/>
    </source>
</evidence>
<dbReference type="Gene3D" id="1.10.510.10">
    <property type="entry name" value="Transferase(Phosphotransferase) domain 1"/>
    <property type="match status" value="1"/>
</dbReference>
<dbReference type="InParanoid" id="A0A3N4KJX5"/>
<accession>A0A3N4KJX5</accession>
<evidence type="ECO:0000256" key="10">
    <source>
        <dbReference type="ARBA" id="ARBA00048679"/>
    </source>
</evidence>
<organism evidence="12 13">
    <name type="scientific">Morchella conica CCBAS932</name>
    <dbReference type="NCBI Taxonomy" id="1392247"/>
    <lineage>
        <taxon>Eukaryota</taxon>
        <taxon>Fungi</taxon>
        <taxon>Dikarya</taxon>
        <taxon>Ascomycota</taxon>
        <taxon>Pezizomycotina</taxon>
        <taxon>Pezizomycetes</taxon>
        <taxon>Pezizales</taxon>
        <taxon>Morchellaceae</taxon>
        <taxon>Morchella</taxon>
    </lineage>
</organism>
<dbReference type="GO" id="GO:0005776">
    <property type="term" value="C:autophagosome"/>
    <property type="evidence" value="ECO:0007669"/>
    <property type="project" value="TreeGrafter"/>
</dbReference>
<dbReference type="GO" id="GO:0034045">
    <property type="term" value="C:phagophore assembly site membrane"/>
    <property type="evidence" value="ECO:0007669"/>
    <property type="project" value="UniProtKB-SubCell"/>
</dbReference>